<dbReference type="InterPro" id="IPR052985">
    <property type="entry name" value="CoA-trans_III_biosynth/detox"/>
</dbReference>
<dbReference type="PANTHER" id="PTHR48229">
    <property type="entry name" value="CAIB/BAIF FAMILY ENZYME (AFU_ORTHOLOGUE AFUA_1G05360)-RELATED"/>
    <property type="match status" value="1"/>
</dbReference>
<feature type="region of interest" description="Disordered" evidence="2">
    <location>
        <begin position="531"/>
        <end position="566"/>
    </location>
</feature>
<accession>A0A4P7NNY7</accession>
<reference evidence="3 4" key="1">
    <citation type="journal article" date="2019" name="Mol. Biol. Evol.">
        <title>Blast fungal genomes show frequent chromosomal changes, gene gains and losses, and effector gene turnover.</title>
        <authorList>
            <person name="Gomez Luciano L.B."/>
            <person name="Jason Tsai I."/>
            <person name="Chuma I."/>
            <person name="Tosa Y."/>
            <person name="Chen Y.H."/>
            <person name="Li J.Y."/>
            <person name="Li M.Y."/>
            <person name="Jade Lu M.Y."/>
            <person name="Nakayashiki H."/>
            <person name="Li W.H."/>
        </authorList>
    </citation>
    <scope>NUCLEOTIDE SEQUENCE [LARGE SCALE GENOMIC DNA]</scope>
    <source>
        <strain evidence="3">MZ5-1-6</strain>
    </source>
</reference>
<evidence type="ECO:0000313" key="3">
    <source>
        <dbReference type="EMBL" id="QBZ64017.1"/>
    </source>
</evidence>
<dbReference type="GO" id="GO:0003824">
    <property type="term" value="F:catalytic activity"/>
    <property type="evidence" value="ECO:0007669"/>
    <property type="project" value="InterPro"/>
</dbReference>
<dbReference type="Gene3D" id="3.40.50.10540">
    <property type="entry name" value="Crotonobetainyl-coa:carnitine coa-transferase, domain 1"/>
    <property type="match status" value="1"/>
</dbReference>
<evidence type="ECO:0008006" key="5">
    <source>
        <dbReference type="Google" id="ProtNLM"/>
    </source>
</evidence>
<evidence type="ECO:0000256" key="2">
    <source>
        <dbReference type="SAM" id="MobiDB-lite"/>
    </source>
</evidence>
<name>A0A4P7NNY7_PYROR</name>
<dbReference type="EMBL" id="CP034209">
    <property type="protein sequence ID" value="QBZ64017.1"/>
    <property type="molecule type" value="Genomic_DNA"/>
</dbReference>
<dbReference type="InterPro" id="IPR003673">
    <property type="entry name" value="CoA-Trfase_fam_III"/>
</dbReference>
<evidence type="ECO:0000313" key="4">
    <source>
        <dbReference type="Proteomes" id="UP000294847"/>
    </source>
</evidence>
<feature type="region of interest" description="Disordered" evidence="2">
    <location>
        <begin position="631"/>
        <end position="657"/>
    </location>
</feature>
<dbReference type="Proteomes" id="UP000294847">
    <property type="component" value="Chromosome 6"/>
</dbReference>
<feature type="compositionally biased region" description="Polar residues" evidence="2">
    <location>
        <begin position="537"/>
        <end position="562"/>
    </location>
</feature>
<dbReference type="AlphaFoldDB" id="A0A4P7NNY7"/>
<proteinExistence type="inferred from homology"/>
<comment type="similarity">
    <text evidence="1">Belongs to the CoA-transferase III family.</text>
</comment>
<dbReference type="PANTHER" id="PTHR48229:SF1">
    <property type="entry name" value="ALPHA METHYLACYL-COA RACEMASE-RELATED"/>
    <property type="match status" value="1"/>
</dbReference>
<dbReference type="Pfam" id="PF02515">
    <property type="entry name" value="CoA_transf_3"/>
    <property type="match status" value="1"/>
</dbReference>
<dbReference type="InterPro" id="IPR023606">
    <property type="entry name" value="CoA-Trfase_III_dom_1_sf"/>
</dbReference>
<organism evidence="3 4">
    <name type="scientific">Pyricularia oryzae</name>
    <name type="common">Rice blast fungus</name>
    <name type="synonym">Magnaporthe oryzae</name>
    <dbReference type="NCBI Taxonomy" id="318829"/>
    <lineage>
        <taxon>Eukaryota</taxon>
        <taxon>Fungi</taxon>
        <taxon>Dikarya</taxon>
        <taxon>Ascomycota</taxon>
        <taxon>Pezizomycotina</taxon>
        <taxon>Sordariomycetes</taxon>
        <taxon>Sordariomycetidae</taxon>
        <taxon>Magnaporthales</taxon>
        <taxon>Pyriculariaceae</taxon>
        <taxon>Pyricularia</taxon>
    </lineage>
</organism>
<gene>
    <name evidence="3" type="ORF">PoMZ_05708</name>
</gene>
<dbReference type="SUPFAM" id="SSF89796">
    <property type="entry name" value="CoA-transferase family III (CaiB/BaiF)"/>
    <property type="match status" value="2"/>
</dbReference>
<sequence>MRFVTHGSLTGHDDSCQWDHSSDKLCDELNCSPTRAALGYSSVKEARNVLERVLQLAPVPEEIAAKARNVEFVSASDLPYFPIPFKETELGAALKAVEASVGLAIAELRRTASAADATQNGVASQLAERGSQNGAPRIKIDLERTTAFLFQTYLTSIGGFTKPEKGATQFLKATDLLEAQSDLYRRMSANLYSTKNPGEYYHIHGSLEASSTLRMLGLEARRPDLTEKGHDAIVDEIESRVSQYTVSELEFLNGLNRQAGVQALKHEEFLQTAHGKANSNSPPWSVDAIETTTPPAPFLRPTNPTGDAAQRRPLAGIKVLDVSRIIAAPTIGRILAEYGADVLKINCPHLSDVPFFQLDGNMGKRTAELNLKSADGRKRFEELLADADVVIEGFRPGAIERLGYGPRAMASMAERRGRGYVYVSETCFGHVGEWSNRPGWQQIADCVTGLAWEQGRFLGLDEPVVPPFPISDYGTGCMGAIAALTGLYHRAKSGGSWHCRASLMHYDLLLIGMGQYPDDVKRFLLHGAGGQEKETENGQAPNKKTDSNHSSGTSAKTKTNANVPEFPRDIRHSHSVDQISGSALQMMRRRHPDFFAQLPGMMETWHSAGFGAEVVVVQPVAQIEGVELAYSRGSRPNGSDAPDWDGFDGPGKDVKVT</sequence>
<protein>
    <recommendedName>
        <fullName evidence="5">CAIB/BAIF family enzyme</fullName>
    </recommendedName>
</protein>
<evidence type="ECO:0000256" key="1">
    <source>
        <dbReference type="ARBA" id="ARBA00008383"/>
    </source>
</evidence>